<evidence type="ECO:0000256" key="3">
    <source>
        <dbReference type="ARBA" id="ARBA00022723"/>
    </source>
</evidence>
<dbReference type="Pfam" id="PF18782">
    <property type="entry name" value="NAD2"/>
    <property type="match status" value="1"/>
</dbReference>
<evidence type="ECO:0000259" key="6">
    <source>
        <dbReference type="PROSITE" id="PS51747"/>
    </source>
</evidence>
<dbReference type="PROSITE" id="PS51747">
    <property type="entry name" value="CYT_DCMP_DEAMINASES_2"/>
    <property type="match status" value="2"/>
</dbReference>
<dbReference type="GO" id="GO:0070383">
    <property type="term" value="P:DNA cytosine deamination"/>
    <property type="evidence" value="ECO:0007669"/>
    <property type="project" value="TreeGrafter"/>
</dbReference>
<sequence length="358" mass="42580">MKRLYQETFYFHFQNLKYVSGRNTTFLCYRVDKAERHGTVLLDRGIFTRQFNSPCPESHFLSWFHENFPCHDENFQVTWYLSWSPRHEHAEEVADFLAAHRNVRLTILTARLYYFWDPEFQEGLRRMYEEGARVAIMSPKDFENCWKDFVFNEGRDFRPWENMVENYQLLRITLQEILRPLMSPEDFRFEYENLQLAVGRHKTYMCYLLERQKGATFMLLDAGVFQNQALEHAERRFLSSPDILQLLDGGRHYRVTWYLSWSPCSQCARAVAGFLAQHGNVSLRIFVARLYNHEDPENRQGLRTLNSTGTPIRVMTNREFALCWERFVRHQGAAFEPWAGLRENADLLLGQLEDILGV</sequence>
<comment type="similarity">
    <text evidence="2">Belongs to the cytidine and deoxycytidylate deaminase family.</text>
</comment>
<keyword evidence="3" id="KW-0479">Metal-binding</keyword>
<dbReference type="Gene3D" id="3.40.140.10">
    <property type="entry name" value="Cytidine Deaminase, domain 2"/>
    <property type="match status" value="2"/>
</dbReference>
<dbReference type="GO" id="GO:0005634">
    <property type="term" value="C:nucleus"/>
    <property type="evidence" value="ECO:0007669"/>
    <property type="project" value="TreeGrafter"/>
</dbReference>
<accession>A0A219T5A6</accession>
<dbReference type="GO" id="GO:0051607">
    <property type="term" value="P:defense response to virus"/>
    <property type="evidence" value="ECO:0007669"/>
    <property type="project" value="TreeGrafter"/>
</dbReference>
<dbReference type="InterPro" id="IPR002125">
    <property type="entry name" value="CMP_dCMP_dom"/>
</dbReference>
<dbReference type="GO" id="GO:0003723">
    <property type="term" value="F:RNA binding"/>
    <property type="evidence" value="ECO:0007669"/>
    <property type="project" value="TreeGrafter"/>
</dbReference>
<dbReference type="GO" id="GO:0004126">
    <property type="term" value="F:cytidine deaminase activity"/>
    <property type="evidence" value="ECO:0007669"/>
    <property type="project" value="TreeGrafter"/>
</dbReference>
<evidence type="ECO:0000256" key="4">
    <source>
        <dbReference type="ARBA" id="ARBA00022801"/>
    </source>
</evidence>
<keyword evidence="4" id="KW-0378">Hydrolase</keyword>
<organism evidence="7">
    <name type="scientific">Tupaia belangeri</name>
    <name type="common">Common tree shrew</name>
    <name type="synonym">Tupaia glis belangeri</name>
    <dbReference type="NCBI Taxonomy" id="37347"/>
    <lineage>
        <taxon>Eukaryota</taxon>
        <taxon>Metazoa</taxon>
        <taxon>Chordata</taxon>
        <taxon>Craniata</taxon>
        <taxon>Vertebrata</taxon>
        <taxon>Euteleostomi</taxon>
        <taxon>Mammalia</taxon>
        <taxon>Eutheria</taxon>
        <taxon>Euarchontoglires</taxon>
        <taxon>Scandentia</taxon>
        <taxon>Tupaiidae</taxon>
        <taxon>Tupaia</taxon>
    </lineage>
</organism>
<evidence type="ECO:0000256" key="2">
    <source>
        <dbReference type="ARBA" id="ARBA00006576"/>
    </source>
</evidence>
<evidence type="ECO:0000256" key="1">
    <source>
        <dbReference type="ARBA" id="ARBA00001947"/>
    </source>
</evidence>
<dbReference type="CDD" id="cd01283">
    <property type="entry name" value="cytidine_deaminase"/>
    <property type="match status" value="1"/>
</dbReference>
<proteinExistence type="evidence at transcript level"/>
<dbReference type="EMBL" id="KU053487">
    <property type="protein sequence ID" value="ANS54024.1"/>
    <property type="molecule type" value="mRNA"/>
</dbReference>
<dbReference type="GO" id="GO:0000932">
    <property type="term" value="C:P-body"/>
    <property type="evidence" value="ECO:0007669"/>
    <property type="project" value="TreeGrafter"/>
</dbReference>
<feature type="domain" description="CMP/dCMP-type deaminase" evidence="6">
    <location>
        <begin position="21"/>
        <end position="127"/>
    </location>
</feature>
<protein>
    <submittedName>
        <fullName evidence="7">APOBEC3</fullName>
    </submittedName>
</protein>
<dbReference type="InterPro" id="IPR016192">
    <property type="entry name" value="APOBEC/CMP_deaminase_Zn-bd"/>
</dbReference>
<dbReference type="PANTHER" id="PTHR13857:SF45">
    <property type="entry name" value="DNA DC-DU-EDITING ENZYME APOBEC-3F"/>
    <property type="match status" value="1"/>
</dbReference>
<comment type="cofactor">
    <cofactor evidence="1">
        <name>Zn(2+)</name>
        <dbReference type="ChEBI" id="CHEBI:29105"/>
    </cofactor>
</comment>
<name>A0A219T5A6_TUPBE</name>
<feature type="domain" description="CMP/dCMP-type deaminase" evidence="6">
    <location>
        <begin position="199"/>
        <end position="305"/>
    </location>
</feature>
<dbReference type="PROSITE" id="PS00903">
    <property type="entry name" value="CYT_DCMP_DEAMINASES_1"/>
    <property type="match status" value="1"/>
</dbReference>
<dbReference type="AlphaFoldDB" id="A0A219T5A6"/>
<dbReference type="InterPro" id="IPR016193">
    <property type="entry name" value="Cytidine_deaminase-like"/>
</dbReference>
<dbReference type="PANTHER" id="PTHR13857">
    <property type="entry name" value="MRNA EDITING ENZYME"/>
    <property type="match status" value="1"/>
</dbReference>
<evidence type="ECO:0000313" key="7">
    <source>
        <dbReference type="EMBL" id="ANS54024.1"/>
    </source>
</evidence>
<dbReference type="Pfam" id="PF18772">
    <property type="entry name" value="APOBEC2"/>
    <property type="match status" value="1"/>
</dbReference>
<dbReference type="GO" id="GO:0008270">
    <property type="term" value="F:zinc ion binding"/>
    <property type="evidence" value="ECO:0007669"/>
    <property type="project" value="InterPro"/>
</dbReference>
<dbReference type="SUPFAM" id="SSF53927">
    <property type="entry name" value="Cytidine deaminase-like"/>
    <property type="match status" value="1"/>
</dbReference>
<keyword evidence="5" id="KW-0862">Zinc</keyword>
<dbReference type="GO" id="GO:0016554">
    <property type="term" value="P:cytidine to uridine editing"/>
    <property type="evidence" value="ECO:0007669"/>
    <property type="project" value="TreeGrafter"/>
</dbReference>
<reference evidence="7" key="1">
    <citation type="submission" date="2015-11" db="EMBL/GenBank/DDBJ databases">
        <title>Identification of APOBEC3 family in tree shrew (Tupaia belangeri) and its inhibitory effect on hepatitis B virus replication.</title>
        <authorList>
            <person name="Luo M."/>
        </authorList>
    </citation>
    <scope>NUCLEOTIDE SEQUENCE</scope>
    <source>
        <strain evidence="7">A3G</strain>
    </source>
</reference>
<dbReference type="GO" id="GO:0045869">
    <property type="term" value="P:negative regulation of single stranded viral RNA replication via double stranded DNA intermediate"/>
    <property type="evidence" value="ECO:0007669"/>
    <property type="project" value="TreeGrafter"/>
</dbReference>
<dbReference type="InterPro" id="IPR050610">
    <property type="entry name" value="APOBEC_Cyt_Deaminase"/>
</dbReference>
<evidence type="ECO:0000256" key="5">
    <source>
        <dbReference type="ARBA" id="ARBA00022833"/>
    </source>
</evidence>